<organism evidence="2">
    <name type="scientific">bioreactor metagenome</name>
    <dbReference type="NCBI Taxonomy" id="1076179"/>
    <lineage>
        <taxon>unclassified sequences</taxon>
        <taxon>metagenomes</taxon>
        <taxon>ecological metagenomes</taxon>
    </lineage>
</organism>
<name>A0A644URP2_9ZZZZ</name>
<dbReference type="InterPro" id="IPR036249">
    <property type="entry name" value="Thioredoxin-like_sf"/>
</dbReference>
<dbReference type="InterPro" id="IPR000866">
    <property type="entry name" value="AhpC/TSA"/>
</dbReference>
<dbReference type="GO" id="GO:0016491">
    <property type="term" value="F:oxidoreductase activity"/>
    <property type="evidence" value="ECO:0007669"/>
    <property type="project" value="InterPro"/>
</dbReference>
<accession>A0A644URP2</accession>
<reference evidence="2" key="1">
    <citation type="submission" date="2019-08" db="EMBL/GenBank/DDBJ databases">
        <authorList>
            <person name="Kucharzyk K."/>
            <person name="Murdoch R.W."/>
            <person name="Higgins S."/>
            <person name="Loffler F."/>
        </authorList>
    </citation>
    <scope>NUCLEOTIDE SEQUENCE</scope>
</reference>
<protein>
    <recommendedName>
        <fullName evidence="1">Thioredoxin domain-containing protein</fullName>
    </recommendedName>
</protein>
<dbReference type="Pfam" id="PF00578">
    <property type="entry name" value="AhpC-TSA"/>
    <property type="match status" value="1"/>
</dbReference>
<dbReference type="CDD" id="cd02966">
    <property type="entry name" value="TlpA_like_family"/>
    <property type="match status" value="1"/>
</dbReference>
<dbReference type="SUPFAM" id="SSF52833">
    <property type="entry name" value="Thioredoxin-like"/>
    <property type="match status" value="1"/>
</dbReference>
<dbReference type="InterPro" id="IPR013766">
    <property type="entry name" value="Thioredoxin_domain"/>
</dbReference>
<dbReference type="Gene3D" id="3.40.30.10">
    <property type="entry name" value="Glutaredoxin"/>
    <property type="match status" value="1"/>
</dbReference>
<dbReference type="EMBL" id="VSSQ01000153">
    <property type="protein sequence ID" value="MPL81718.1"/>
    <property type="molecule type" value="Genomic_DNA"/>
</dbReference>
<sequence length="481" mass="54812">MTKKTIFRVGTLFFLILFSVIWTHTAVSQETTIILNLRGVSESKISLIPLAGTKAFRPVLELQSVKANTEVTLTIPQEYLPGEFVLRFDYKEKPESTPYPCEKHIVVSDQPLTINLNPMYCNSSDSSKFQPNELENDALSRFQSELGRRMQKIGLLQQFMMEYDEPQSPFYQQGIAEYERRRLDFNTWIGQQAEKDSNLFVSSIYRFHYLPAVSFSGSEQDRLLNLIAGYFEGLDFNDPLIIRSAQMNEWMNAFVNLHGQMATSVALRDSLIPAAAYKAIEKAKTGHPQVYGWMVDYFYRGFESNNMPQGMKVLQPYLDDPACLTSKRMEIERRLKGMETLVPGIKAPDFTLTDDAGKEFTFSKYRPVAKNLLIIFWSADCAHCMEEINQLYPWQQQAGISDKLEVIAVSLDESATEVAAWELKIKGLKGWKHLRAKEGINSQIANDYFILATPVMVLINGLTGEITALPPNHQQIGKYLQ</sequence>
<dbReference type="GO" id="GO:0016209">
    <property type="term" value="F:antioxidant activity"/>
    <property type="evidence" value="ECO:0007669"/>
    <property type="project" value="InterPro"/>
</dbReference>
<proteinExistence type="predicted"/>
<feature type="domain" description="Thioredoxin" evidence="1">
    <location>
        <begin position="341"/>
        <end position="481"/>
    </location>
</feature>
<gene>
    <name evidence="2" type="ORF">SDC9_27648</name>
</gene>
<dbReference type="AlphaFoldDB" id="A0A644URP2"/>
<evidence type="ECO:0000259" key="1">
    <source>
        <dbReference type="PROSITE" id="PS51352"/>
    </source>
</evidence>
<evidence type="ECO:0000313" key="2">
    <source>
        <dbReference type="EMBL" id="MPL81718.1"/>
    </source>
</evidence>
<comment type="caution">
    <text evidence="2">The sequence shown here is derived from an EMBL/GenBank/DDBJ whole genome shotgun (WGS) entry which is preliminary data.</text>
</comment>
<dbReference type="PROSITE" id="PS51352">
    <property type="entry name" value="THIOREDOXIN_2"/>
    <property type="match status" value="1"/>
</dbReference>